<dbReference type="InterPro" id="IPR001245">
    <property type="entry name" value="Ser-Thr/Tyr_kinase_cat_dom"/>
</dbReference>
<evidence type="ECO:0000256" key="2">
    <source>
        <dbReference type="ARBA" id="ARBA00022741"/>
    </source>
</evidence>
<dbReference type="PROSITE" id="PS50011">
    <property type="entry name" value="PROTEIN_KINASE_DOM"/>
    <property type="match status" value="1"/>
</dbReference>
<accession>A0AAD8YC91</accession>
<keyword evidence="4" id="KW-0067">ATP-binding</keyword>
<evidence type="ECO:0000256" key="4">
    <source>
        <dbReference type="ARBA" id="ARBA00022840"/>
    </source>
</evidence>
<gene>
    <name evidence="7" type="ORF">QTG54_006404</name>
</gene>
<sequence>MKPGRRKTVEELKDVLSPTTHKPSSVEEEMNATSATHRVLTPLEALEREEEPEESPPAVNPAAAASNGPELDISLRIHEKVASVASKAYRKASAKSGVLSSNKVAGVGLVKFSHIEVGQLLGKGSFSNVYEITKICSTLPGATSDEDDCPEELRNVTYTDKDADNGDPRDHLEKNYERRSSRTFRYAIKFLKDDILSNPNSYAVGTVDLVIEGMFLASLTHPNIIKVRGLPEGGVNSLLQPNAKGYFLVLDRLFDTLEKRIYESWQEEHRVEDTGGGGGCFCFGNKNKQAIEDEKKYLGERLKVAFDISAALKFLHNKNIIYRDLKPENLGFDVRGDIKLFDLGLVKELDPKKMKKDGNYKLSMAGTPRYMAPECGKRKRYNLSADVYSFTMLLWEIITMRQPLEDFTYSRLQAEVFEDGHRPNIKLITNKHMRELVRLGWHQDSSERPSIDTVYEELKLEIMVLQGKKATDKALSHDRRRSTHVPGRLSTVDVSALLRSSCADLTNED</sequence>
<dbReference type="InterPro" id="IPR000719">
    <property type="entry name" value="Prot_kinase_dom"/>
</dbReference>
<keyword evidence="1 7" id="KW-0808">Transferase</keyword>
<evidence type="ECO:0000313" key="8">
    <source>
        <dbReference type="Proteomes" id="UP001224775"/>
    </source>
</evidence>
<evidence type="ECO:0000259" key="6">
    <source>
        <dbReference type="PROSITE" id="PS50011"/>
    </source>
</evidence>
<feature type="region of interest" description="Disordered" evidence="5">
    <location>
        <begin position="1"/>
        <end position="66"/>
    </location>
</feature>
<proteinExistence type="predicted"/>
<dbReference type="AlphaFoldDB" id="A0AAD8YC91"/>
<keyword evidence="8" id="KW-1185">Reference proteome</keyword>
<evidence type="ECO:0000256" key="5">
    <source>
        <dbReference type="SAM" id="MobiDB-lite"/>
    </source>
</evidence>
<protein>
    <submittedName>
        <fullName evidence="7">MAP3K-like serine/threonine kinase</fullName>
        <ecNumber evidence="7">2.7.11.-</ecNumber>
    </submittedName>
</protein>
<dbReference type="InterPro" id="IPR011009">
    <property type="entry name" value="Kinase-like_dom_sf"/>
</dbReference>
<name>A0AAD8YC91_9STRA</name>
<dbReference type="PANTHER" id="PTHR44329">
    <property type="entry name" value="SERINE/THREONINE-PROTEIN KINASE TNNI3K-RELATED"/>
    <property type="match status" value="1"/>
</dbReference>
<dbReference type="Pfam" id="PF07714">
    <property type="entry name" value="PK_Tyr_Ser-Thr"/>
    <property type="match status" value="1"/>
</dbReference>
<keyword evidence="2" id="KW-0547">Nucleotide-binding</keyword>
<dbReference type="PANTHER" id="PTHR44329:SF288">
    <property type="entry name" value="MITOGEN-ACTIVATED PROTEIN KINASE KINASE KINASE 20"/>
    <property type="match status" value="1"/>
</dbReference>
<dbReference type="InterPro" id="IPR051681">
    <property type="entry name" value="Ser/Thr_Kinases-Pseudokinases"/>
</dbReference>
<evidence type="ECO:0000256" key="1">
    <source>
        <dbReference type="ARBA" id="ARBA00022679"/>
    </source>
</evidence>
<keyword evidence="3 7" id="KW-0418">Kinase</keyword>
<dbReference type="EMBL" id="JATAAI010000010">
    <property type="protein sequence ID" value="KAK1742807.1"/>
    <property type="molecule type" value="Genomic_DNA"/>
</dbReference>
<comment type="caution">
    <text evidence="7">The sequence shown here is derived from an EMBL/GenBank/DDBJ whole genome shotgun (WGS) entry which is preliminary data.</text>
</comment>
<dbReference type="GO" id="GO:0005524">
    <property type="term" value="F:ATP binding"/>
    <property type="evidence" value="ECO:0007669"/>
    <property type="project" value="UniProtKB-KW"/>
</dbReference>
<evidence type="ECO:0000313" key="7">
    <source>
        <dbReference type="EMBL" id="KAK1742807.1"/>
    </source>
</evidence>
<evidence type="ECO:0000256" key="3">
    <source>
        <dbReference type="ARBA" id="ARBA00022777"/>
    </source>
</evidence>
<organism evidence="7 8">
    <name type="scientific">Skeletonema marinoi</name>
    <dbReference type="NCBI Taxonomy" id="267567"/>
    <lineage>
        <taxon>Eukaryota</taxon>
        <taxon>Sar</taxon>
        <taxon>Stramenopiles</taxon>
        <taxon>Ochrophyta</taxon>
        <taxon>Bacillariophyta</taxon>
        <taxon>Coscinodiscophyceae</taxon>
        <taxon>Thalassiosirophycidae</taxon>
        <taxon>Thalassiosirales</taxon>
        <taxon>Skeletonemataceae</taxon>
        <taxon>Skeletonema</taxon>
        <taxon>Skeletonema marinoi-dohrnii complex</taxon>
    </lineage>
</organism>
<dbReference type="Gene3D" id="1.10.510.10">
    <property type="entry name" value="Transferase(Phosphotransferase) domain 1"/>
    <property type="match status" value="1"/>
</dbReference>
<dbReference type="SUPFAM" id="SSF56112">
    <property type="entry name" value="Protein kinase-like (PK-like)"/>
    <property type="match status" value="1"/>
</dbReference>
<dbReference type="GO" id="GO:0004674">
    <property type="term" value="F:protein serine/threonine kinase activity"/>
    <property type="evidence" value="ECO:0007669"/>
    <property type="project" value="TreeGrafter"/>
</dbReference>
<reference evidence="7" key="1">
    <citation type="submission" date="2023-06" db="EMBL/GenBank/DDBJ databases">
        <title>Survivors Of The Sea: Transcriptome response of Skeletonema marinoi to long-term dormancy.</title>
        <authorList>
            <person name="Pinder M.I.M."/>
            <person name="Kourtchenko O."/>
            <person name="Robertson E.K."/>
            <person name="Larsson T."/>
            <person name="Maumus F."/>
            <person name="Osuna-Cruz C.M."/>
            <person name="Vancaester E."/>
            <person name="Stenow R."/>
            <person name="Vandepoele K."/>
            <person name="Ploug H."/>
            <person name="Bruchert V."/>
            <person name="Godhe A."/>
            <person name="Topel M."/>
        </authorList>
    </citation>
    <scope>NUCLEOTIDE SEQUENCE</scope>
    <source>
        <strain evidence="7">R05AC</strain>
    </source>
</reference>
<feature type="compositionally biased region" description="Low complexity" evidence="5">
    <location>
        <begin position="56"/>
        <end position="66"/>
    </location>
</feature>
<dbReference type="EC" id="2.7.11.-" evidence="7"/>
<dbReference type="SMART" id="SM00220">
    <property type="entry name" value="S_TKc"/>
    <property type="match status" value="1"/>
</dbReference>
<dbReference type="Proteomes" id="UP001224775">
    <property type="component" value="Unassembled WGS sequence"/>
</dbReference>
<feature type="domain" description="Protein kinase" evidence="6">
    <location>
        <begin position="115"/>
        <end position="460"/>
    </location>
</feature>